<evidence type="ECO:0000256" key="1">
    <source>
        <dbReference type="ARBA" id="ARBA00004170"/>
    </source>
</evidence>
<dbReference type="STRING" id="1569628.A0A316UMZ7"/>
<keyword evidence="8" id="KW-1185">Reference proteome</keyword>
<dbReference type="Gene3D" id="1.25.40.660">
    <property type="entry name" value="Vacuolar protein sorting-associated protein 35, helical subcomplex Vps35-C"/>
    <property type="match status" value="1"/>
</dbReference>
<feature type="region of interest" description="Disordered" evidence="6">
    <location>
        <begin position="702"/>
        <end position="723"/>
    </location>
</feature>
<protein>
    <submittedName>
        <fullName evidence="7">Vacuolar protein sorting-associated protein 35</fullName>
    </submittedName>
</protein>
<feature type="region of interest" description="Disordered" evidence="6">
    <location>
        <begin position="748"/>
        <end position="767"/>
    </location>
</feature>
<evidence type="ECO:0000256" key="3">
    <source>
        <dbReference type="ARBA" id="ARBA00022448"/>
    </source>
</evidence>
<organism evidence="7 8">
    <name type="scientific">Jaminaea rosea</name>
    <dbReference type="NCBI Taxonomy" id="1569628"/>
    <lineage>
        <taxon>Eukaryota</taxon>
        <taxon>Fungi</taxon>
        <taxon>Dikarya</taxon>
        <taxon>Basidiomycota</taxon>
        <taxon>Ustilaginomycotina</taxon>
        <taxon>Exobasidiomycetes</taxon>
        <taxon>Microstromatales</taxon>
        <taxon>Microstromatales incertae sedis</taxon>
        <taxon>Jaminaea</taxon>
    </lineage>
</organism>
<dbReference type="GO" id="GO:0005829">
    <property type="term" value="C:cytosol"/>
    <property type="evidence" value="ECO:0007669"/>
    <property type="project" value="GOC"/>
</dbReference>
<dbReference type="GO" id="GO:0042147">
    <property type="term" value="P:retrograde transport, endosome to Golgi"/>
    <property type="evidence" value="ECO:0007669"/>
    <property type="project" value="InterPro"/>
</dbReference>
<evidence type="ECO:0000313" key="7">
    <source>
        <dbReference type="EMBL" id="PWN26334.1"/>
    </source>
</evidence>
<keyword evidence="3" id="KW-0813">Transport</keyword>
<comment type="subcellular location">
    <subcellularLocation>
        <location evidence="1">Membrane</location>
        <topology evidence="1">Peripheral membrane protein</topology>
    </subcellularLocation>
</comment>
<dbReference type="GO" id="GO:0005770">
    <property type="term" value="C:late endosome"/>
    <property type="evidence" value="ECO:0007669"/>
    <property type="project" value="TreeGrafter"/>
</dbReference>
<sequence>MDEQDKALTESLNTVKVQMAQMKRMLDSDSLMEALKSASTMLSELRTSSLSPKNYYRLYMAVFDSLRHLSAYLFDAHTGGRHHLADLYELVQYCGNIVPRLYLMITVGSVYMSIPDAPIKEIMKDIMEMSRGVQHPTRGLFLRHYLSGATRDYLPIGSSTGPSGNLQDSIGFVLTNFIEMNKLWVRLQHQGHSREREKREAERRELRILVGTNLVRLSQLEGVGLEMYKRVILPSILEQVVNCKDVIAQEYLMEVVIQVFPDDFHLRTLGLFLSACAQLHPKVNIKGIVIALIDRLASYAAREAENDSPEEVRRQEEEAGRRLKEKMGRMRGQKGAGAASAEEQEKRASLNGGEHADFKPTERSAPGMPNVATHSSAEPERGFAGMPEGMEDDAWGASGSAAKPADDGREMKSGAADVAGSGEEATREMRSGGFPSAAPQGTAEDNPAGAPPATTAPEEEDASKDSKEAATTSTDSAAAKPTSPPAIRKFRGIPEDVRLFEVFWEQIVRLIRARPDLSLQDVTALLVSLANLSLSCYPDRLEYVDQVLGFASSIVQEQEASIAAAQGGSNNAGSMASERGPIPSQAALQAAAYDLHSPATSNNIASLLLAPINSYTSALTLLALPSYGLLLATQSYTTRKTVAQAVVGSVLKNETILSTPEDVDGVLDLCSTLVKDQRDSLGAGSSMGHLYGGQGGAGGVSYYDGRGGPRGQGRMGPGGMAGPSRHDLEEIAEEQGWLARMIHLFQAQPTRPDTRETDAKKATSSSSEDEALTLQLQLLQVAKRHFITGGPMRIRHTLPPLVISALKLARRYKVQQALRGESATKEVNDSWSSQVHTLFTYIHQTICHLYTSLDSSSEISLRLFLLAAQSADEAGFEELSYDFYVQAFTIYEESIVESRAQLGAVGMIVRGLYGARVFGSENFERLTTKATLCGARLLKKPHQAAAVLMASHLWWQQGEPSTSSASTSGEPPKESSIAAVTAQSEDLVSSALSSPPSRAYPVREGKRVMECLSKTVRIANSSIDERQSVEILISALDAYIYYFDQGVVELTPKHLNGVVDAVASKLETLVANTPGLKGGKGDGEQGQREVLAPSSYATSSLLFETSPAMLSGMGHHHHHHHQQQQQGLSPASLVESALRHFRTQLAAMRQRREIAARRAELRAERGEQEGSKKEAGKVEPDWGAVQIADAARKVGAV</sequence>
<keyword evidence="5" id="KW-0472">Membrane</keyword>
<evidence type="ECO:0000256" key="6">
    <source>
        <dbReference type="SAM" id="MobiDB-lite"/>
    </source>
</evidence>
<evidence type="ECO:0000313" key="8">
    <source>
        <dbReference type="Proteomes" id="UP000245884"/>
    </source>
</evidence>
<dbReference type="Proteomes" id="UP000245884">
    <property type="component" value="Unassembled WGS sequence"/>
</dbReference>
<feature type="compositionally biased region" description="Basic and acidic residues" evidence="6">
    <location>
        <begin position="343"/>
        <end position="362"/>
    </location>
</feature>
<evidence type="ECO:0000256" key="4">
    <source>
        <dbReference type="ARBA" id="ARBA00022927"/>
    </source>
</evidence>
<dbReference type="GO" id="GO:0030906">
    <property type="term" value="C:retromer, cargo-selective complex"/>
    <property type="evidence" value="ECO:0007669"/>
    <property type="project" value="InterPro"/>
</dbReference>
<dbReference type="EMBL" id="KZ819672">
    <property type="protein sequence ID" value="PWN26334.1"/>
    <property type="molecule type" value="Genomic_DNA"/>
</dbReference>
<name>A0A316UMZ7_9BASI</name>
<feature type="region of interest" description="Disordered" evidence="6">
    <location>
        <begin position="1110"/>
        <end position="1130"/>
    </location>
</feature>
<dbReference type="PANTHER" id="PTHR11099:SF0">
    <property type="entry name" value="VACUOLAR PROTEIN SORTING-ASSOCIATED PROTEIN 35"/>
    <property type="match status" value="1"/>
</dbReference>
<feature type="compositionally biased region" description="Low complexity" evidence="6">
    <location>
        <begin position="469"/>
        <end position="481"/>
    </location>
</feature>
<feature type="compositionally biased region" description="Basic and acidic residues" evidence="6">
    <location>
        <begin position="752"/>
        <end position="761"/>
    </location>
</feature>
<gene>
    <name evidence="7" type="ORF">BDZ90DRAFT_280850</name>
</gene>
<dbReference type="InterPro" id="IPR005378">
    <property type="entry name" value="Vps35"/>
</dbReference>
<feature type="region of interest" description="Disordered" evidence="6">
    <location>
        <begin position="303"/>
        <end position="488"/>
    </location>
</feature>
<feature type="compositionally biased region" description="Basic and acidic residues" evidence="6">
    <location>
        <begin position="303"/>
        <end position="328"/>
    </location>
</feature>
<proteinExistence type="inferred from homology"/>
<dbReference type="Pfam" id="PF03635">
    <property type="entry name" value="Vps35"/>
    <property type="match status" value="1"/>
</dbReference>
<dbReference type="GO" id="GO:0006886">
    <property type="term" value="P:intracellular protein transport"/>
    <property type="evidence" value="ECO:0007669"/>
    <property type="project" value="TreeGrafter"/>
</dbReference>
<feature type="region of interest" description="Disordered" evidence="6">
    <location>
        <begin position="1159"/>
        <end position="1180"/>
    </location>
</feature>
<evidence type="ECO:0000256" key="2">
    <source>
        <dbReference type="ARBA" id="ARBA00006536"/>
    </source>
</evidence>
<dbReference type="PANTHER" id="PTHR11099">
    <property type="entry name" value="VACUOLAR SORTING PROTEIN 35"/>
    <property type="match status" value="1"/>
</dbReference>
<comment type="similarity">
    <text evidence="2">Belongs to the VPS35 family.</text>
</comment>
<reference evidence="7 8" key="1">
    <citation type="journal article" date="2018" name="Mol. Biol. Evol.">
        <title>Broad Genomic Sampling Reveals a Smut Pathogenic Ancestry of the Fungal Clade Ustilaginomycotina.</title>
        <authorList>
            <person name="Kijpornyongpan T."/>
            <person name="Mondo S.J."/>
            <person name="Barry K."/>
            <person name="Sandor L."/>
            <person name="Lee J."/>
            <person name="Lipzen A."/>
            <person name="Pangilinan J."/>
            <person name="LaButti K."/>
            <person name="Hainaut M."/>
            <person name="Henrissat B."/>
            <person name="Grigoriev I.V."/>
            <person name="Spatafora J.W."/>
            <person name="Aime M.C."/>
        </authorList>
    </citation>
    <scope>NUCLEOTIDE SEQUENCE [LARGE SCALE GENOMIC DNA]</scope>
    <source>
        <strain evidence="7 8">MCA 5214</strain>
    </source>
</reference>
<feature type="compositionally biased region" description="Gly residues" evidence="6">
    <location>
        <begin position="702"/>
        <end position="721"/>
    </location>
</feature>
<dbReference type="RefSeq" id="XP_025360946.1">
    <property type="nucleotide sequence ID" value="XM_025509316.1"/>
</dbReference>
<evidence type="ECO:0000256" key="5">
    <source>
        <dbReference type="ARBA" id="ARBA00023136"/>
    </source>
</evidence>
<dbReference type="InterPro" id="IPR042491">
    <property type="entry name" value="Vps35_C"/>
</dbReference>
<keyword evidence="4" id="KW-0653">Protein transport</keyword>
<dbReference type="AlphaFoldDB" id="A0A316UMZ7"/>
<accession>A0A316UMZ7</accession>
<dbReference type="GeneID" id="37031139"/>
<feature type="compositionally biased region" description="Low complexity" evidence="6">
    <location>
        <begin position="447"/>
        <end position="456"/>
    </location>
</feature>
<dbReference type="OrthoDB" id="10258141at2759"/>